<dbReference type="OrthoDB" id="9806704at2"/>
<evidence type="ECO:0000313" key="2">
    <source>
        <dbReference type="Proteomes" id="UP000019460"/>
    </source>
</evidence>
<reference evidence="1 2" key="1">
    <citation type="submission" date="2012-11" db="EMBL/GenBank/DDBJ databases">
        <title>Genome assembly of Thiorhodococcus sp. AK35.</title>
        <authorList>
            <person name="Nupur N."/>
            <person name="Khatri I."/>
            <person name="Subramanian S."/>
            <person name="Pinnaka A."/>
        </authorList>
    </citation>
    <scope>NUCLEOTIDE SEQUENCE [LARGE SCALE GENOMIC DNA]</scope>
    <source>
        <strain evidence="1 2">AK35</strain>
    </source>
</reference>
<gene>
    <name evidence="1" type="ORF">D779_2085</name>
</gene>
<dbReference type="STRING" id="1249627.D779_2085"/>
<dbReference type="EMBL" id="AONC01000035">
    <property type="protein sequence ID" value="EXJ14879.1"/>
    <property type="molecule type" value="Genomic_DNA"/>
</dbReference>
<organism evidence="1 2">
    <name type="scientific">Imhoffiella purpurea</name>
    <dbReference type="NCBI Taxonomy" id="1249627"/>
    <lineage>
        <taxon>Bacteria</taxon>
        <taxon>Pseudomonadati</taxon>
        <taxon>Pseudomonadota</taxon>
        <taxon>Gammaproteobacteria</taxon>
        <taxon>Chromatiales</taxon>
        <taxon>Chromatiaceae</taxon>
        <taxon>Imhoffiella</taxon>
    </lineage>
</organism>
<accession>W9V686</accession>
<name>W9V686_9GAMM</name>
<sequence>MFRFPARMTLGSRLLLVLLATGIIPLSLLALITLSIASDALSKQAFNKLTAVAEIKHATIERYLDGLTDLTLSFADSLEVVEALEGFGSAAERYLQESSLDAPRIQGMRDRLKKDYSESFASAYAQRHDGRRPELDGALAELDALAIALQSAYILDNPYPTGEKDKLDRADGAAAYHRLHERFHPVFRRYLERFGFYDIFLVEERTGRVLYSVFKEVDFATSLRDGPYADTGLGQAFRQADKAAPGQAAIIDFASYFPSYEAPAGFVSAPVLNAQGQRLGAVVFQFPIGELNAIMTERQGLGRAAKPIWWAAII</sequence>
<dbReference type="AlphaFoldDB" id="W9V686"/>
<proteinExistence type="predicted"/>
<dbReference type="RefSeq" id="WP_157726386.1">
    <property type="nucleotide sequence ID" value="NZ_AONC01000035.1"/>
</dbReference>
<keyword evidence="2" id="KW-1185">Reference proteome</keyword>
<dbReference type="eggNOG" id="COG2972">
    <property type="taxonomic scope" value="Bacteria"/>
</dbReference>
<protein>
    <submittedName>
        <fullName evidence="1">Methyl-accepting chemotaxis protein McpD</fullName>
    </submittedName>
</protein>
<dbReference type="Proteomes" id="UP000019460">
    <property type="component" value="Unassembled WGS sequence"/>
</dbReference>
<evidence type="ECO:0000313" key="1">
    <source>
        <dbReference type="EMBL" id="EXJ14879.1"/>
    </source>
</evidence>
<comment type="caution">
    <text evidence="1">The sequence shown here is derived from an EMBL/GenBank/DDBJ whole genome shotgun (WGS) entry which is preliminary data.</text>
</comment>